<evidence type="ECO:0000256" key="1">
    <source>
        <dbReference type="ARBA" id="ARBA00022741"/>
    </source>
</evidence>
<evidence type="ECO:0000256" key="3">
    <source>
        <dbReference type="ARBA" id="ARBA00022806"/>
    </source>
</evidence>
<dbReference type="GO" id="GO:0003677">
    <property type="term" value="F:DNA binding"/>
    <property type="evidence" value="ECO:0007669"/>
    <property type="project" value="InterPro"/>
</dbReference>
<dbReference type="GO" id="GO:0016787">
    <property type="term" value="F:hydrolase activity"/>
    <property type="evidence" value="ECO:0007669"/>
    <property type="project" value="UniProtKB-KW"/>
</dbReference>
<name>A0A0G0B4K5_9BACT</name>
<evidence type="ECO:0000313" key="7">
    <source>
        <dbReference type="Proteomes" id="UP000033866"/>
    </source>
</evidence>
<gene>
    <name evidence="6" type="ORF">UR61_C0050G0005</name>
</gene>
<dbReference type="InterPro" id="IPR014017">
    <property type="entry name" value="DNA_helicase_UvrD-like_C"/>
</dbReference>
<dbReference type="Gene3D" id="1.10.486.10">
    <property type="entry name" value="PCRA, domain 4"/>
    <property type="match status" value="1"/>
</dbReference>
<dbReference type="Gene3D" id="3.40.50.300">
    <property type="entry name" value="P-loop containing nucleotide triphosphate hydrolases"/>
    <property type="match status" value="1"/>
</dbReference>
<evidence type="ECO:0000259" key="5">
    <source>
        <dbReference type="PROSITE" id="PS51217"/>
    </source>
</evidence>
<evidence type="ECO:0000256" key="4">
    <source>
        <dbReference type="ARBA" id="ARBA00022840"/>
    </source>
</evidence>
<dbReference type="Proteomes" id="UP000033866">
    <property type="component" value="Unassembled WGS sequence"/>
</dbReference>
<dbReference type="InterPro" id="IPR000212">
    <property type="entry name" value="DNA_helicase_UvrD/REP"/>
</dbReference>
<dbReference type="Pfam" id="PF13361">
    <property type="entry name" value="UvrD_C"/>
    <property type="match status" value="1"/>
</dbReference>
<feature type="non-terminal residue" evidence="6">
    <location>
        <position position="276"/>
    </location>
</feature>
<keyword evidence="4" id="KW-0067">ATP-binding</keyword>
<evidence type="ECO:0000256" key="2">
    <source>
        <dbReference type="ARBA" id="ARBA00022801"/>
    </source>
</evidence>
<dbReference type="InterPro" id="IPR027417">
    <property type="entry name" value="P-loop_NTPase"/>
</dbReference>
<organism evidence="6 7">
    <name type="scientific">candidate division WS6 bacterium GW2011_GWE1_34_7</name>
    <dbReference type="NCBI Taxonomy" id="1619093"/>
    <lineage>
        <taxon>Bacteria</taxon>
        <taxon>Candidatus Dojkabacteria</taxon>
    </lineage>
</organism>
<dbReference type="PROSITE" id="PS51217">
    <property type="entry name" value="UVRD_HELICASE_CTER"/>
    <property type="match status" value="1"/>
</dbReference>
<dbReference type="GO" id="GO:0043138">
    <property type="term" value="F:3'-5' DNA helicase activity"/>
    <property type="evidence" value="ECO:0007669"/>
    <property type="project" value="TreeGrafter"/>
</dbReference>
<feature type="domain" description="UvrD-like helicase C-terminal" evidence="5">
    <location>
        <begin position="1"/>
        <end position="249"/>
    </location>
</feature>
<dbReference type="GO" id="GO:0000725">
    <property type="term" value="P:recombinational repair"/>
    <property type="evidence" value="ECO:0007669"/>
    <property type="project" value="TreeGrafter"/>
</dbReference>
<dbReference type="EMBL" id="LBPV01000050">
    <property type="protein sequence ID" value="KKP64244.1"/>
    <property type="molecule type" value="Genomic_DNA"/>
</dbReference>
<accession>A0A0G0B4K5</accession>
<dbReference type="SUPFAM" id="SSF52540">
    <property type="entry name" value="P-loop containing nucleoside triphosphate hydrolases"/>
    <property type="match status" value="1"/>
</dbReference>
<dbReference type="PANTHER" id="PTHR11070">
    <property type="entry name" value="UVRD / RECB / PCRA DNA HELICASE FAMILY MEMBER"/>
    <property type="match status" value="1"/>
</dbReference>
<keyword evidence="1" id="KW-0547">Nucleotide-binding</keyword>
<evidence type="ECO:0000313" key="6">
    <source>
        <dbReference type="EMBL" id="KKP64244.1"/>
    </source>
</evidence>
<dbReference type="PANTHER" id="PTHR11070:SF2">
    <property type="entry name" value="ATP-DEPENDENT DNA HELICASE SRS2"/>
    <property type="match status" value="1"/>
</dbReference>
<keyword evidence="2" id="KW-0378">Hydrolase</keyword>
<keyword evidence="3 6" id="KW-0347">Helicase</keyword>
<comment type="caution">
    <text evidence="6">The sequence shown here is derived from an EMBL/GenBank/DDBJ whole genome shotgun (WGS) entry which is preliminary data.</text>
</comment>
<dbReference type="GO" id="GO:0005524">
    <property type="term" value="F:ATP binding"/>
    <property type="evidence" value="ECO:0007669"/>
    <property type="project" value="UniProtKB-KW"/>
</dbReference>
<sequence>MYVVDEIGRLRRSGVPLVDIAVLYRTNYQSRAIEEAFLKGGLPYKLVGGFRFYDRKEIKDILSYMRFIYNLKDDLSMSRILNVPTRKIGPKSVAKLHSLSRECKCSVGELIVGTFEISHSLERILEISPEVYTNIESKLDDMKQFNTLIELFGSLYIQVHGLDVLSSIDLILRKSKYLEWIDDGSEEAEYKKENIEELKNVASTYAIRYKEKSLDMFLQEINLIEQEQSKNQDGTGNYANLMTLHSSKGLEFDYVFIVGMEEGVLPHSRSFTDENG</sequence>
<dbReference type="AlphaFoldDB" id="A0A0G0B4K5"/>
<dbReference type="GO" id="GO:0005829">
    <property type="term" value="C:cytosol"/>
    <property type="evidence" value="ECO:0007669"/>
    <property type="project" value="TreeGrafter"/>
</dbReference>
<reference evidence="6 7" key="1">
    <citation type="journal article" date="2015" name="Nature">
        <title>rRNA introns, odd ribosomes, and small enigmatic genomes across a large radiation of phyla.</title>
        <authorList>
            <person name="Brown C.T."/>
            <person name="Hug L.A."/>
            <person name="Thomas B.C."/>
            <person name="Sharon I."/>
            <person name="Castelle C.J."/>
            <person name="Singh A."/>
            <person name="Wilkins M.J."/>
            <person name="Williams K.H."/>
            <person name="Banfield J.F."/>
        </authorList>
    </citation>
    <scope>NUCLEOTIDE SEQUENCE [LARGE SCALE GENOMIC DNA]</scope>
</reference>
<protein>
    <submittedName>
        <fullName evidence="6">ATP-dependent DNA helicase PcrA</fullName>
    </submittedName>
</protein>
<proteinExistence type="predicted"/>